<dbReference type="Gene3D" id="3.40.50.300">
    <property type="entry name" value="P-loop containing nucleotide triphosphate hydrolases"/>
    <property type="match status" value="1"/>
</dbReference>
<dbReference type="SUPFAM" id="SSF52540">
    <property type="entry name" value="P-loop containing nucleoside triphosphate hydrolases"/>
    <property type="match status" value="1"/>
</dbReference>
<name>V2Y6A3_9FIRM</name>
<dbReference type="STRING" id="592026.GCWU0000282_002090"/>
<dbReference type="InterPro" id="IPR027417">
    <property type="entry name" value="P-loop_NTPase"/>
</dbReference>
<dbReference type="RefSeq" id="WP_023354958.1">
    <property type="nucleotide sequence ID" value="NZ_KI535368.1"/>
</dbReference>
<sequence length="882" mass="100643">MAISAIDAVWIAAAALATKATSRKKSKFNLRDVCFEASTILDLAKQITEEEIDISTVLSSATANTEDSKANYLVDENGLRRVSYMGEFSGVKECPITNVINEGRQYQVIQKLADTTRIFEFMNREYTDRFKKGFLDLGKSKEYTNIDYLGVLDYLKNNRGIQYSNPEAPGITQLEKERLLAVREKGRNAVNEMKKMARLCKEKYGLNKCEPISWLDGSNTRTRTYLWAQMKYSSYGNRPESISLFVDMSDVTNRPRYRFGLELKNDGSDEEAVVNYHRYLELPMKAESKLVYMSGSNKFGHPVMLEEDVDTIKAKIADGTYKKVQLCRVVDFDETLTNDKIEQSMLEGIEELIPFYDYVLGIEKMEHRPSQGKYKGGDDGMNEVEFDKNLILYGPPGTGKTYNTAIYAVAICDEKSLAEVEAMPYENVLERYRELKNKEKRIAFTTFHQSYGYEEFIEGIKPKTDSDSNDIEYTIKDGIFKEFCDRAGQKKVETAGIKIRDGARIWSVILGGNEKPNLKQICFDEGTIRIGWDKWPDKITEETENLNDIERRILLNFQDEMEIGDLVVAHSTASDVDGVGIVYGEPEIDNSVEGYPRKRKVKWIYKGKDIDIIELNGGTRLDRKSVYELNRVNVSELLSKIPTNSDAEVEDETRPYVFIIDEINRGNISKIFGELITLIESTKRKGALEAMEAILPYSKKPFGVPDNVYIIGTMNTADRSIALMDTALRRRFRFIEKMPDANVLRKIGADRVNEAGIELDVASMLECINKRIEYLFDREHTIGHAFFTGLKAEPTVAKLADIFKKSVIPLLQEYFYEDYSKIMLVLGDNGKENDSHKFILATETKSNAIFRGDTSDIDIPDYSHRIQEFAFNNIMSYIEIMG</sequence>
<organism evidence="2 3">
    <name type="scientific">Catonella morbi ATCC 51271</name>
    <dbReference type="NCBI Taxonomy" id="592026"/>
    <lineage>
        <taxon>Bacteria</taxon>
        <taxon>Bacillati</taxon>
        <taxon>Bacillota</taxon>
        <taxon>Clostridia</taxon>
        <taxon>Lachnospirales</taxon>
        <taxon>Lachnospiraceae</taxon>
        <taxon>Catonella</taxon>
    </lineage>
</organism>
<comment type="caution">
    <text evidence="2">The sequence shown here is derived from an EMBL/GenBank/DDBJ whole genome shotgun (WGS) entry which is preliminary data.</text>
</comment>
<feature type="domain" description="ATPase dynein-related AAA" evidence="1">
    <location>
        <begin position="648"/>
        <end position="732"/>
    </location>
</feature>
<dbReference type="GO" id="GO:0005524">
    <property type="term" value="F:ATP binding"/>
    <property type="evidence" value="ECO:0007669"/>
    <property type="project" value="InterPro"/>
</dbReference>
<dbReference type="Proteomes" id="UP000018227">
    <property type="component" value="Unassembled WGS sequence"/>
</dbReference>
<evidence type="ECO:0000313" key="3">
    <source>
        <dbReference type="Proteomes" id="UP000018227"/>
    </source>
</evidence>
<dbReference type="HOGENOM" id="CLU_326453_0_0_9"/>
<reference evidence="2 3" key="1">
    <citation type="submission" date="2013-06" db="EMBL/GenBank/DDBJ databases">
        <authorList>
            <person name="Weinstock G."/>
            <person name="Sodergren E."/>
            <person name="Clifton S."/>
            <person name="Fulton L."/>
            <person name="Fulton B."/>
            <person name="Courtney L."/>
            <person name="Fronick C."/>
            <person name="Harrison M."/>
            <person name="Strong C."/>
            <person name="Farmer C."/>
            <person name="Delahaunty K."/>
            <person name="Markovic C."/>
            <person name="Hall O."/>
            <person name="Minx P."/>
            <person name="Tomlinson C."/>
            <person name="Mitreva M."/>
            <person name="Nelson J."/>
            <person name="Hou S."/>
            <person name="Wollam A."/>
            <person name="Pepin K.H."/>
            <person name="Johnson M."/>
            <person name="Bhonagiri V."/>
            <person name="Nash W.E."/>
            <person name="Warren W."/>
            <person name="Chinwalla A."/>
            <person name="Mardis E.R."/>
            <person name="Wilson R.K."/>
        </authorList>
    </citation>
    <scope>NUCLEOTIDE SEQUENCE [LARGE SCALE GENOMIC DNA]</scope>
    <source>
        <strain evidence="2 3">ATCC 51271</strain>
    </source>
</reference>
<dbReference type="InterPro" id="IPR052934">
    <property type="entry name" value="Methyl-DNA_Rec/Restrict_Enz"/>
</dbReference>
<accession>V2Y6A3</accession>
<dbReference type="eggNOG" id="COG1401">
    <property type="taxonomic scope" value="Bacteria"/>
</dbReference>
<proteinExistence type="predicted"/>
<protein>
    <recommendedName>
        <fullName evidence="1">ATPase dynein-related AAA domain-containing protein</fullName>
    </recommendedName>
</protein>
<dbReference type="GO" id="GO:0016887">
    <property type="term" value="F:ATP hydrolysis activity"/>
    <property type="evidence" value="ECO:0007669"/>
    <property type="project" value="InterPro"/>
</dbReference>
<dbReference type="EMBL" id="ACIL03000013">
    <property type="protein sequence ID" value="ESL03216.1"/>
    <property type="molecule type" value="Genomic_DNA"/>
</dbReference>
<evidence type="ECO:0000313" key="2">
    <source>
        <dbReference type="EMBL" id="ESL03216.1"/>
    </source>
</evidence>
<dbReference type="Pfam" id="PF07728">
    <property type="entry name" value="AAA_5"/>
    <property type="match status" value="1"/>
</dbReference>
<keyword evidence="3" id="KW-1185">Reference proteome</keyword>
<dbReference type="InterPro" id="IPR011704">
    <property type="entry name" value="ATPase_dyneun-rel_AAA"/>
</dbReference>
<dbReference type="PANTHER" id="PTHR37291:SF1">
    <property type="entry name" value="TYPE IV METHYL-DIRECTED RESTRICTION ENZYME ECOKMCRB SUBUNIT"/>
    <property type="match status" value="1"/>
</dbReference>
<dbReference type="AlphaFoldDB" id="V2Y6A3"/>
<gene>
    <name evidence="2" type="ORF">GCWU0000282_002090</name>
</gene>
<dbReference type="PANTHER" id="PTHR37291">
    <property type="entry name" value="5-METHYLCYTOSINE-SPECIFIC RESTRICTION ENZYME B"/>
    <property type="match status" value="1"/>
</dbReference>
<evidence type="ECO:0000259" key="1">
    <source>
        <dbReference type="Pfam" id="PF07728"/>
    </source>
</evidence>